<dbReference type="OrthoDB" id="655030at2759"/>
<evidence type="ECO:0000259" key="5">
    <source>
        <dbReference type="Pfam" id="PF01494"/>
    </source>
</evidence>
<dbReference type="GO" id="GO:0071949">
    <property type="term" value="F:FAD binding"/>
    <property type="evidence" value="ECO:0007669"/>
    <property type="project" value="InterPro"/>
</dbReference>
<dbReference type="AlphaFoldDB" id="A0A166AAE9"/>
<dbReference type="EMBL" id="KV426057">
    <property type="protein sequence ID" value="KZV90069.1"/>
    <property type="molecule type" value="Genomic_DNA"/>
</dbReference>
<evidence type="ECO:0000256" key="4">
    <source>
        <dbReference type="ARBA" id="ARBA00023033"/>
    </source>
</evidence>
<organism evidence="6 7">
    <name type="scientific">Exidia glandulosa HHB12029</name>
    <dbReference type="NCBI Taxonomy" id="1314781"/>
    <lineage>
        <taxon>Eukaryota</taxon>
        <taxon>Fungi</taxon>
        <taxon>Dikarya</taxon>
        <taxon>Basidiomycota</taxon>
        <taxon>Agaricomycotina</taxon>
        <taxon>Agaricomycetes</taxon>
        <taxon>Auriculariales</taxon>
        <taxon>Exidiaceae</taxon>
        <taxon>Exidia</taxon>
    </lineage>
</organism>
<keyword evidence="3" id="KW-0560">Oxidoreductase</keyword>
<keyword evidence="1" id="KW-0285">Flavoprotein</keyword>
<gene>
    <name evidence="6" type="ORF">EXIGLDRAFT_750853</name>
</gene>
<reference evidence="6 7" key="1">
    <citation type="journal article" date="2016" name="Mol. Biol. Evol.">
        <title>Comparative Genomics of Early-Diverging Mushroom-Forming Fungi Provides Insights into the Origins of Lignocellulose Decay Capabilities.</title>
        <authorList>
            <person name="Nagy L.G."/>
            <person name="Riley R."/>
            <person name="Tritt A."/>
            <person name="Adam C."/>
            <person name="Daum C."/>
            <person name="Floudas D."/>
            <person name="Sun H."/>
            <person name="Yadav J.S."/>
            <person name="Pangilinan J."/>
            <person name="Larsson K.H."/>
            <person name="Matsuura K."/>
            <person name="Barry K."/>
            <person name="Labutti K."/>
            <person name="Kuo R."/>
            <person name="Ohm R.A."/>
            <person name="Bhattacharya S.S."/>
            <person name="Shirouzu T."/>
            <person name="Yoshinaga Y."/>
            <person name="Martin F.M."/>
            <person name="Grigoriev I.V."/>
            <person name="Hibbett D.S."/>
        </authorList>
    </citation>
    <scope>NUCLEOTIDE SEQUENCE [LARGE SCALE GENOMIC DNA]</scope>
    <source>
        <strain evidence="6 7">HHB12029</strain>
    </source>
</reference>
<dbReference type="SUPFAM" id="SSF51905">
    <property type="entry name" value="FAD/NAD(P)-binding domain"/>
    <property type="match status" value="1"/>
</dbReference>
<dbReference type="PANTHER" id="PTHR46972:SF1">
    <property type="entry name" value="FAD DEPENDENT OXIDOREDUCTASE DOMAIN-CONTAINING PROTEIN"/>
    <property type="match status" value="1"/>
</dbReference>
<dbReference type="GO" id="GO:0004497">
    <property type="term" value="F:monooxygenase activity"/>
    <property type="evidence" value="ECO:0007669"/>
    <property type="project" value="UniProtKB-KW"/>
</dbReference>
<evidence type="ECO:0000256" key="1">
    <source>
        <dbReference type="ARBA" id="ARBA00022630"/>
    </source>
</evidence>
<feature type="domain" description="FAD-binding" evidence="5">
    <location>
        <begin position="9"/>
        <end position="174"/>
    </location>
</feature>
<accession>A0A166AAE9</accession>
<dbReference type="InParanoid" id="A0A166AAE9"/>
<dbReference type="InterPro" id="IPR002938">
    <property type="entry name" value="FAD-bd"/>
</dbReference>
<dbReference type="STRING" id="1314781.A0A166AAE9"/>
<evidence type="ECO:0000313" key="7">
    <source>
        <dbReference type="Proteomes" id="UP000077266"/>
    </source>
</evidence>
<keyword evidence="2" id="KW-0274">FAD</keyword>
<dbReference type="PRINTS" id="PR00420">
    <property type="entry name" value="RNGMNOXGNASE"/>
</dbReference>
<keyword evidence="4" id="KW-0503">Monooxygenase</keyword>
<dbReference type="PANTHER" id="PTHR46972">
    <property type="entry name" value="MONOOXYGENASE ASQM-RELATED"/>
    <property type="match status" value="1"/>
</dbReference>
<evidence type="ECO:0000256" key="2">
    <source>
        <dbReference type="ARBA" id="ARBA00022827"/>
    </source>
</evidence>
<dbReference type="Proteomes" id="UP000077266">
    <property type="component" value="Unassembled WGS sequence"/>
</dbReference>
<dbReference type="Gene3D" id="3.50.50.60">
    <property type="entry name" value="FAD/NAD(P)-binding domain"/>
    <property type="match status" value="1"/>
</dbReference>
<dbReference type="InterPro" id="IPR036188">
    <property type="entry name" value="FAD/NAD-bd_sf"/>
</dbReference>
<keyword evidence="7" id="KW-1185">Reference proteome</keyword>
<sequence length="397" mass="42698">MSTTFSPRIAIIGGGPAGLVLVNVLARNNIAATLYERDAEFSSRAHLGGTLDLHPETGQAAMKGAGVWETFQKNSRPEGEETKMLDKDGKVYYHHVPPPGNTGSSRPEIDRSMLRKILLDAAPAGSVKFGHAFVSATPVTGTAQWELVFENGHKTVVDLVIGADGAHSRVRPLVSDVRIRYTGLTGVEVSMSPDVGVAHPELLARIGSGSAYVLDGTKFIAAQINGDGRVRLYAWFHSDDPDVVPSDPAAAVPFILSQYEGWAPWMRQLIELADLQAVYRRPLYMLPVGHSWTHRAGVTLVGDAMNLMTPFAGQGANIAVWAALQLALKIIGVRESGGGLQEMDAAVAAYEQEVGKRAKEEAFITELNLNRILNCEGAQGMAEALRLDAERTQAVIV</sequence>
<feature type="domain" description="FAD-binding" evidence="5">
    <location>
        <begin position="297"/>
        <end position="338"/>
    </location>
</feature>
<name>A0A166AAE9_EXIGL</name>
<evidence type="ECO:0000256" key="3">
    <source>
        <dbReference type="ARBA" id="ARBA00023002"/>
    </source>
</evidence>
<dbReference type="Pfam" id="PF01494">
    <property type="entry name" value="FAD_binding_3"/>
    <property type="match status" value="2"/>
</dbReference>
<evidence type="ECO:0000313" key="6">
    <source>
        <dbReference type="EMBL" id="KZV90069.1"/>
    </source>
</evidence>
<proteinExistence type="predicted"/>
<protein>
    <submittedName>
        <fullName evidence="6">FAD/NAD(P)-binding domain-containing protein</fullName>
    </submittedName>
</protein>